<reference evidence="1" key="1">
    <citation type="submission" date="2024-06" db="EMBL/GenBank/DDBJ databases">
        <authorList>
            <person name="Dussert Y."/>
            <person name="Peccoud J."/>
            <person name="Pigeault R."/>
        </authorList>
    </citation>
    <scope>NUCLEOTIDE SEQUENCE</scope>
    <source>
        <strain evidence="1">WArc</strain>
    </source>
</reference>
<protein>
    <submittedName>
        <fullName evidence="1">Uncharacterized protein</fullName>
    </submittedName>
</protein>
<dbReference type="AlphaFoldDB" id="A0AAU7Q3V4"/>
<accession>A0AAU7Q3V4</accession>
<organism evidence="1">
    <name type="scientific">Wolbachia endosymbiont of Armadillidium arcangelii</name>
    <dbReference type="NCBI Taxonomy" id="3158571"/>
    <lineage>
        <taxon>Bacteria</taxon>
        <taxon>Pseudomonadati</taxon>
        <taxon>Pseudomonadota</taxon>
        <taxon>Alphaproteobacteria</taxon>
        <taxon>Rickettsiales</taxon>
        <taxon>Anaplasmataceae</taxon>
        <taxon>Wolbachieae</taxon>
        <taxon>Wolbachia</taxon>
    </lineage>
</organism>
<gene>
    <name evidence="1" type="ORF">ABLO99_02930</name>
</gene>
<evidence type="ECO:0000313" key="1">
    <source>
        <dbReference type="EMBL" id="XBS67607.1"/>
    </source>
</evidence>
<dbReference type="EMBL" id="CP157942">
    <property type="protein sequence ID" value="XBS67607.1"/>
    <property type="molecule type" value="Genomic_DNA"/>
</dbReference>
<name>A0AAU7Q3V4_9RICK</name>
<dbReference type="RefSeq" id="WP_153295463.1">
    <property type="nucleotide sequence ID" value="NZ_CP157942.1"/>
</dbReference>
<proteinExistence type="predicted"/>
<sequence>MPRKTSHNLHRFDSTIINLSGYLIKDGLKIGDDSQVKVSVGLKGQLPTSFVKSKKKVASAG</sequence>